<dbReference type="EMBL" id="CP020715">
    <property type="protein sequence ID" value="ARJ05782.1"/>
    <property type="molecule type" value="Genomic_DNA"/>
</dbReference>
<evidence type="ECO:0000313" key="4">
    <source>
        <dbReference type="Proteomes" id="UP000192775"/>
    </source>
</evidence>
<keyword evidence="2" id="KW-0472">Membrane</keyword>
<keyword evidence="2" id="KW-1133">Transmembrane helix</keyword>
<keyword evidence="4" id="KW-1185">Reference proteome</keyword>
<dbReference type="KEGG" id="cphy:B5808_11525"/>
<protein>
    <submittedName>
        <fullName evidence="3">Uncharacterized protein</fullName>
    </submittedName>
</protein>
<organism evidence="3 4">
    <name type="scientific">Cnuibacter physcomitrellae</name>
    <dbReference type="NCBI Taxonomy" id="1619308"/>
    <lineage>
        <taxon>Bacteria</taxon>
        <taxon>Bacillati</taxon>
        <taxon>Actinomycetota</taxon>
        <taxon>Actinomycetes</taxon>
        <taxon>Micrococcales</taxon>
        <taxon>Microbacteriaceae</taxon>
        <taxon>Cnuibacter</taxon>
    </lineage>
</organism>
<feature type="region of interest" description="Disordered" evidence="1">
    <location>
        <begin position="67"/>
        <end position="86"/>
    </location>
</feature>
<evidence type="ECO:0000256" key="1">
    <source>
        <dbReference type="SAM" id="MobiDB-lite"/>
    </source>
</evidence>
<evidence type="ECO:0000313" key="3">
    <source>
        <dbReference type="EMBL" id="ARJ05782.1"/>
    </source>
</evidence>
<gene>
    <name evidence="3" type="ORF">B5808_11525</name>
</gene>
<dbReference type="Proteomes" id="UP000192775">
    <property type="component" value="Chromosome"/>
</dbReference>
<dbReference type="AlphaFoldDB" id="A0A1X9LMR9"/>
<proteinExistence type="predicted"/>
<evidence type="ECO:0000256" key="2">
    <source>
        <dbReference type="SAM" id="Phobius"/>
    </source>
</evidence>
<reference evidence="3 4" key="1">
    <citation type="submission" date="2017-04" db="EMBL/GenBank/DDBJ databases">
        <authorList>
            <person name="Afonso C.L."/>
            <person name="Miller P.J."/>
            <person name="Scott M.A."/>
            <person name="Spackman E."/>
            <person name="Goraichik I."/>
            <person name="Dimitrov K.M."/>
            <person name="Suarez D.L."/>
            <person name="Swayne D.E."/>
        </authorList>
    </citation>
    <scope>NUCLEOTIDE SEQUENCE [LARGE SCALE GENOMIC DNA]</scope>
    <source>
        <strain evidence="4">XA(T)</strain>
    </source>
</reference>
<accession>A0A1X9LMR9</accession>
<sequence>MDGIELVGGILMVLASAAVVYGSRNNSSIGVILGCLGIAGGIAMIVVRFRRTSRRRAVIAAGAGAGGVADLGSGAARADQTPNGSV</sequence>
<keyword evidence="2" id="KW-0812">Transmembrane</keyword>
<name>A0A1X9LMR9_9MICO</name>
<feature type="transmembrane region" description="Helical" evidence="2">
    <location>
        <begin position="27"/>
        <end position="47"/>
    </location>
</feature>